<dbReference type="SUPFAM" id="SSF47384">
    <property type="entry name" value="Homodimeric domain of signal transducing histidine kinase"/>
    <property type="match status" value="1"/>
</dbReference>
<evidence type="ECO:0000313" key="15">
    <source>
        <dbReference type="Proteomes" id="UP000190395"/>
    </source>
</evidence>
<dbReference type="InterPro" id="IPR031967">
    <property type="entry name" value="PhoR_single_Cache-like_dom"/>
</dbReference>
<dbReference type="InterPro" id="IPR003594">
    <property type="entry name" value="HATPase_dom"/>
</dbReference>
<keyword evidence="12" id="KW-0812">Transmembrane</keyword>
<keyword evidence="4" id="KW-1003">Cell membrane</keyword>
<dbReference type="AlphaFoldDB" id="A0A1T4NMH2"/>
<feature type="domain" description="Histidine kinase" evidence="13">
    <location>
        <begin position="267"/>
        <end position="492"/>
    </location>
</feature>
<dbReference type="GO" id="GO:0005524">
    <property type="term" value="F:ATP binding"/>
    <property type="evidence" value="ECO:0007669"/>
    <property type="project" value="UniProtKB-KW"/>
</dbReference>
<dbReference type="SMART" id="SM00388">
    <property type="entry name" value="HisKA"/>
    <property type="match status" value="1"/>
</dbReference>
<comment type="subcellular location">
    <subcellularLocation>
        <location evidence="2">Cell membrane</location>
    </subcellularLocation>
</comment>
<dbReference type="STRING" id="225004.SAMN02745152_01263"/>
<evidence type="ECO:0000313" key="14">
    <source>
        <dbReference type="EMBL" id="SJZ79958.1"/>
    </source>
</evidence>
<dbReference type="GeneID" id="303367505"/>
<evidence type="ECO:0000256" key="8">
    <source>
        <dbReference type="ARBA" id="ARBA00022777"/>
    </source>
</evidence>
<dbReference type="RefSeq" id="WP_078931005.1">
    <property type="nucleotide sequence ID" value="NZ_CAMCOW010000015.1"/>
</dbReference>
<dbReference type="EMBL" id="FUXC01000006">
    <property type="protein sequence ID" value="SJZ79958.1"/>
    <property type="molecule type" value="Genomic_DNA"/>
</dbReference>
<proteinExistence type="predicted"/>
<evidence type="ECO:0000256" key="1">
    <source>
        <dbReference type="ARBA" id="ARBA00000085"/>
    </source>
</evidence>
<comment type="catalytic activity">
    <reaction evidence="1">
        <text>ATP + protein L-histidine = ADP + protein N-phospho-L-histidine.</text>
        <dbReference type="EC" id="2.7.13.3"/>
    </reaction>
</comment>
<dbReference type="Gene3D" id="1.10.287.130">
    <property type="match status" value="1"/>
</dbReference>
<organism evidence="14 15">
    <name type="scientific">Treponema berlinense</name>
    <dbReference type="NCBI Taxonomy" id="225004"/>
    <lineage>
        <taxon>Bacteria</taxon>
        <taxon>Pseudomonadati</taxon>
        <taxon>Spirochaetota</taxon>
        <taxon>Spirochaetia</taxon>
        <taxon>Spirochaetales</taxon>
        <taxon>Treponemataceae</taxon>
        <taxon>Treponema</taxon>
    </lineage>
</organism>
<dbReference type="InterPro" id="IPR036097">
    <property type="entry name" value="HisK_dim/P_sf"/>
</dbReference>
<reference evidence="14 15" key="1">
    <citation type="submission" date="2017-02" db="EMBL/GenBank/DDBJ databases">
        <authorList>
            <person name="Peterson S.W."/>
        </authorList>
    </citation>
    <scope>NUCLEOTIDE SEQUENCE [LARGE SCALE GENOMIC DNA]</scope>
    <source>
        <strain evidence="14 15">ATCC BAA-909</strain>
    </source>
</reference>
<evidence type="ECO:0000256" key="2">
    <source>
        <dbReference type="ARBA" id="ARBA00004236"/>
    </source>
</evidence>
<dbReference type="CDD" id="cd00075">
    <property type="entry name" value="HATPase"/>
    <property type="match status" value="1"/>
</dbReference>
<evidence type="ECO:0000256" key="10">
    <source>
        <dbReference type="ARBA" id="ARBA00023012"/>
    </source>
</evidence>
<dbReference type="GO" id="GO:0000155">
    <property type="term" value="F:phosphorelay sensor kinase activity"/>
    <property type="evidence" value="ECO:0007669"/>
    <property type="project" value="InterPro"/>
</dbReference>
<evidence type="ECO:0000256" key="9">
    <source>
        <dbReference type="ARBA" id="ARBA00022840"/>
    </source>
</evidence>
<dbReference type="InterPro" id="IPR050351">
    <property type="entry name" value="BphY/WalK/GraS-like"/>
</dbReference>
<keyword evidence="15" id="KW-1185">Reference proteome</keyword>
<evidence type="ECO:0000256" key="5">
    <source>
        <dbReference type="ARBA" id="ARBA00022553"/>
    </source>
</evidence>
<name>A0A1T4NMH2_9SPIR</name>
<evidence type="ECO:0000256" key="7">
    <source>
        <dbReference type="ARBA" id="ARBA00022741"/>
    </source>
</evidence>
<dbReference type="PRINTS" id="PR00344">
    <property type="entry name" value="BCTRLSENSOR"/>
</dbReference>
<dbReference type="SUPFAM" id="SSF55874">
    <property type="entry name" value="ATPase domain of HSP90 chaperone/DNA topoisomerase II/histidine kinase"/>
    <property type="match status" value="1"/>
</dbReference>
<dbReference type="Gene3D" id="3.30.565.10">
    <property type="entry name" value="Histidine kinase-like ATPase, C-terminal domain"/>
    <property type="match status" value="1"/>
</dbReference>
<dbReference type="InterPro" id="IPR003661">
    <property type="entry name" value="HisK_dim/P_dom"/>
</dbReference>
<keyword evidence="12" id="KW-1133">Transmembrane helix</keyword>
<gene>
    <name evidence="14" type="ORF">SAMN02745152_01263</name>
</gene>
<dbReference type="Gene3D" id="3.30.450.20">
    <property type="entry name" value="PAS domain"/>
    <property type="match status" value="1"/>
</dbReference>
<dbReference type="Gene3D" id="6.10.340.10">
    <property type="match status" value="1"/>
</dbReference>
<keyword evidence="9" id="KW-0067">ATP-binding</keyword>
<dbReference type="FunFam" id="1.10.287.130:FF:000008">
    <property type="entry name" value="Two-component sensor histidine kinase"/>
    <property type="match status" value="1"/>
</dbReference>
<protein>
    <recommendedName>
        <fullName evidence="3">histidine kinase</fullName>
        <ecNumber evidence="3">2.7.13.3</ecNumber>
    </recommendedName>
</protein>
<evidence type="ECO:0000256" key="6">
    <source>
        <dbReference type="ARBA" id="ARBA00022679"/>
    </source>
</evidence>
<dbReference type="FunFam" id="3.30.565.10:FF:000006">
    <property type="entry name" value="Sensor histidine kinase WalK"/>
    <property type="match status" value="1"/>
</dbReference>
<keyword evidence="11 12" id="KW-0472">Membrane</keyword>
<dbReference type="PANTHER" id="PTHR45453">
    <property type="entry name" value="PHOSPHATE REGULON SENSOR PROTEIN PHOR"/>
    <property type="match status" value="1"/>
</dbReference>
<dbReference type="GO" id="GO:0005886">
    <property type="term" value="C:plasma membrane"/>
    <property type="evidence" value="ECO:0007669"/>
    <property type="project" value="UniProtKB-SubCell"/>
</dbReference>
<evidence type="ECO:0000256" key="4">
    <source>
        <dbReference type="ARBA" id="ARBA00022475"/>
    </source>
</evidence>
<dbReference type="Proteomes" id="UP000190395">
    <property type="component" value="Unassembled WGS sequence"/>
</dbReference>
<evidence type="ECO:0000256" key="12">
    <source>
        <dbReference type="SAM" id="Phobius"/>
    </source>
</evidence>
<dbReference type="SMART" id="SM00387">
    <property type="entry name" value="HATPase_c"/>
    <property type="match status" value="1"/>
</dbReference>
<dbReference type="OrthoDB" id="9813151at2"/>
<sequence>MIKKKTVSITVLLFVLNGLILTCGFFYLLKQNILSVRTVAENQTEENLRVFGNSLVQIVSEHLDEKNEEKNIDGFLKKFNFTDSTGLYSSNSLAKDFRITLVASDGKVIGDSEADEISVLENHKERKEILAALSGKEGKAIRKSTVSNDNVMYYALPIQTKNGIYALRLSVPLSMAVYFSTSSKKQIIETMCTVFVIILLLTFIVSAYIVHQIKKLEILSGEYKKGNFDAKSTVRSPAELRKLGNRMEIMATEVQRLEQVRKDFVSNVSHELKTPVTSITGFTETLLDGAIDDRPTAIHFLQIINAQSIRLMAIIEDLLTLSRLEKDNKKPETMKHDVVAATKQVCERFMSKAELKKIKLLCSVDVGKNDKVCCMLNEGLFDEALGNLIDNAIKYCPENTEVDCKIKLFAERNLVQISVEDNGQGIPNEFRERIFERFYRIDKGRSRDMGGTGLGLSIAAHIIKAHDGKLYVTDRLDKKNGACFVIELPVIKQ</sequence>
<dbReference type="InterPro" id="IPR005467">
    <property type="entry name" value="His_kinase_dom"/>
</dbReference>
<dbReference type="Pfam" id="PF00512">
    <property type="entry name" value="HisKA"/>
    <property type="match status" value="1"/>
</dbReference>
<evidence type="ECO:0000259" key="13">
    <source>
        <dbReference type="PROSITE" id="PS50109"/>
    </source>
</evidence>
<dbReference type="InterPro" id="IPR036890">
    <property type="entry name" value="HATPase_C_sf"/>
</dbReference>
<evidence type="ECO:0000256" key="11">
    <source>
        <dbReference type="ARBA" id="ARBA00023136"/>
    </source>
</evidence>
<accession>A0A1T4NMH2</accession>
<keyword evidence="8 14" id="KW-0418">Kinase</keyword>
<keyword evidence="7" id="KW-0547">Nucleotide-binding</keyword>
<dbReference type="Pfam" id="PF02518">
    <property type="entry name" value="HATPase_c"/>
    <property type="match status" value="1"/>
</dbReference>
<dbReference type="EC" id="2.7.13.3" evidence="3"/>
<dbReference type="GO" id="GO:0004721">
    <property type="term" value="F:phosphoprotein phosphatase activity"/>
    <property type="evidence" value="ECO:0007669"/>
    <property type="project" value="TreeGrafter"/>
</dbReference>
<dbReference type="InterPro" id="IPR004358">
    <property type="entry name" value="Sig_transdc_His_kin-like_C"/>
</dbReference>
<feature type="transmembrane region" description="Helical" evidence="12">
    <location>
        <begin position="6"/>
        <end position="29"/>
    </location>
</feature>
<keyword evidence="6" id="KW-0808">Transferase</keyword>
<dbReference type="PANTHER" id="PTHR45453:SF1">
    <property type="entry name" value="PHOSPHATE REGULON SENSOR PROTEIN PHOR"/>
    <property type="match status" value="1"/>
</dbReference>
<feature type="transmembrane region" description="Helical" evidence="12">
    <location>
        <begin position="187"/>
        <end position="210"/>
    </location>
</feature>
<keyword evidence="5" id="KW-0597">Phosphoprotein</keyword>
<dbReference type="PROSITE" id="PS50109">
    <property type="entry name" value="HIS_KIN"/>
    <property type="match status" value="1"/>
</dbReference>
<keyword evidence="10" id="KW-0902">Two-component regulatory system</keyword>
<evidence type="ECO:0000256" key="3">
    <source>
        <dbReference type="ARBA" id="ARBA00012438"/>
    </source>
</evidence>
<dbReference type="CDD" id="cd00082">
    <property type="entry name" value="HisKA"/>
    <property type="match status" value="1"/>
</dbReference>
<dbReference type="GO" id="GO:0016036">
    <property type="term" value="P:cellular response to phosphate starvation"/>
    <property type="evidence" value="ECO:0007669"/>
    <property type="project" value="TreeGrafter"/>
</dbReference>
<dbReference type="Pfam" id="PF16736">
    <property type="entry name" value="sCache_like"/>
    <property type="match status" value="1"/>
</dbReference>